<dbReference type="AntiFam" id="ANF00099">
    <property type="entry name" value="Shadow ORF (opposite glcB)"/>
</dbReference>
<dbReference type="InParanoid" id="A0A3P7DXH6"/>
<dbReference type="OrthoDB" id="10684048at2759"/>
<protein>
    <submittedName>
        <fullName evidence="1">Uncharacterized protein</fullName>
    </submittedName>
</protein>
<reference evidence="1 2" key="1">
    <citation type="submission" date="2018-11" db="EMBL/GenBank/DDBJ databases">
        <authorList>
            <consortium name="Pathogen Informatics"/>
        </authorList>
    </citation>
    <scope>NUCLEOTIDE SEQUENCE [LARGE SCALE GENOMIC DNA]</scope>
</reference>
<dbReference type="EMBL" id="UYWW01006656">
    <property type="protein sequence ID" value="VDM14861.1"/>
    <property type="molecule type" value="Genomic_DNA"/>
</dbReference>
<evidence type="ECO:0000313" key="1">
    <source>
        <dbReference type="EMBL" id="VDM14861.1"/>
    </source>
</evidence>
<accession>A0A3P7DXH6</accession>
<keyword evidence="2" id="KW-1185">Reference proteome</keyword>
<evidence type="ECO:0000313" key="2">
    <source>
        <dbReference type="Proteomes" id="UP000270924"/>
    </source>
</evidence>
<sequence length="780" mass="81052">MKNRPVGRFSCGGCESEAVLGLELATTAMQHRLGVAVGLLGAFDHQLQRGLEGDVVVEVRGQRAVQRVIGVLTIHHRRHALEAFDHLRLADDAVAQPVGQQLAGDAQGGAVFHQADVVDVRHLGAADALVDPAHHVAEDALRVVVQLVADFLLAPVGVLGQRDGQDVVHRSRGALGQFGLTGEHVDLVVVQGVQGGCGRRGDPGGVGAGQRVSDLLLDHRRHQVRHGPHALADLRAALQAGGQADVDVVVLVGSDPGLALHGGLAHHGAGFHGGVDLVTGTVEEAGVDKDHALAGGLDARFEVDGGAALFVHDADLQGVAGQAQHILDAGEDFAGEGDFFRAVHLRLDDVHAAGAGVLARGVADQVVHRDQAGEQRVLDAFGNLVAFGVENGRVGHQVTDVAHEQQRAAMQGQLGAVRLGVDAVRVHGAGEGLAALGHFLGQVALHQAQPVLVDHHLVIGIDRRDGVFAVHDGGQRRFHQHVFHAGGVGAADGAGGVDLDFEVQAVVLEQHGDRRAGLALETDQLRVVTQAAVAATLEGDDQLAADDGITGGIDVRAGRQRRGLVEEGAGEGDDLVATHLVVALALLGAAFFADHVSAVQRVVQRAPAGVGSVQGEARVHHRHHQLRAGQAGDLFVDIGSGGLEVFRLRQQVADFLEEGLVGSGVMGLTLARLVPGIDLCLQLVALGQQGTVLRCQVLDDRSGTGPELVGSDAGTGNGFVVHEVVQGFGDLQATDLNAFSHHLPHYLSFTQSPLRAPLKTTCGSPPALSERLVGDGLAVL</sequence>
<gene>
    <name evidence="1" type="ORF">WBA_LOCUS8247</name>
</gene>
<proteinExistence type="predicted"/>
<name>A0A3P7DXH6_WUCBA</name>
<organism evidence="1 2">
    <name type="scientific">Wuchereria bancrofti</name>
    <dbReference type="NCBI Taxonomy" id="6293"/>
    <lineage>
        <taxon>Eukaryota</taxon>
        <taxon>Metazoa</taxon>
        <taxon>Ecdysozoa</taxon>
        <taxon>Nematoda</taxon>
        <taxon>Chromadorea</taxon>
        <taxon>Rhabditida</taxon>
        <taxon>Spirurina</taxon>
        <taxon>Spiruromorpha</taxon>
        <taxon>Filarioidea</taxon>
        <taxon>Onchocercidae</taxon>
        <taxon>Wuchereria</taxon>
    </lineage>
</organism>
<dbReference type="Proteomes" id="UP000270924">
    <property type="component" value="Unassembled WGS sequence"/>
</dbReference>
<dbReference type="AlphaFoldDB" id="A0A3P7DXH6"/>